<organism evidence="6 7">
    <name type="scientific">Coemansia brasiliensis</name>
    <dbReference type="NCBI Taxonomy" id="2650707"/>
    <lineage>
        <taxon>Eukaryota</taxon>
        <taxon>Fungi</taxon>
        <taxon>Fungi incertae sedis</taxon>
        <taxon>Zoopagomycota</taxon>
        <taxon>Kickxellomycotina</taxon>
        <taxon>Kickxellomycetes</taxon>
        <taxon>Kickxellales</taxon>
        <taxon>Kickxellaceae</taxon>
        <taxon>Coemansia</taxon>
    </lineage>
</organism>
<evidence type="ECO:0000313" key="6">
    <source>
        <dbReference type="EMBL" id="KAJ2850953.1"/>
    </source>
</evidence>
<feature type="region of interest" description="Disordered" evidence="5">
    <location>
        <begin position="1"/>
        <end position="26"/>
    </location>
</feature>
<evidence type="ECO:0000256" key="4">
    <source>
        <dbReference type="ARBA" id="ARBA00022917"/>
    </source>
</evidence>
<dbReference type="AlphaFoldDB" id="A0A9W8IFB1"/>
<evidence type="ECO:0000256" key="2">
    <source>
        <dbReference type="ARBA" id="ARBA00022540"/>
    </source>
</evidence>
<protein>
    <recommendedName>
        <fullName evidence="8">Eukaryotic translation initiation factor 3 subunit D</fullName>
    </recommendedName>
</protein>
<feature type="compositionally biased region" description="Gly residues" evidence="5">
    <location>
        <begin position="123"/>
        <end position="144"/>
    </location>
</feature>
<feature type="region of interest" description="Disordered" evidence="5">
    <location>
        <begin position="297"/>
        <end position="318"/>
    </location>
</feature>
<gene>
    <name evidence="6" type="ORF">IWW36_001477</name>
</gene>
<dbReference type="GO" id="GO:0003743">
    <property type="term" value="F:translation initiation factor activity"/>
    <property type="evidence" value="ECO:0007669"/>
    <property type="project" value="UniProtKB-KW"/>
</dbReference>
<feature type="compositionally biased region" description="Basic and acidic residues" evidence="5">
    <location>
        <begin position="56"/>
        <end position="71"/>
    </location>
</feature>
<evidence type="ECO:0000256" key="3">
    <source>
        <dbReference type="ARBA" id="ARBA00022884"/>
    </source>
</evidence>
<evidence type="ECO:0000256" key="5">
    <source>
        <dbReference type="SAM" id="MobiDB-lite"/>
    </source>
</evidence>
<dbReference type="GO" id="GO:0005852">
    <property type="term" value="C:eukaryotic translation initiation factor 3 complex"/>
    <property type="evidence" value="ECO:0007669"/>
    <property type="project" value="InterPro"/>
</dbReference>
<comment type="caution">
    <text evidence="6">The sequence shown here is derived from an EMBL/GenBank/DDBJ whole genome shotgun (WGS) entry which is preliminary data.</text>
</comment>
<reference evidence="6" key="1">
    <citation type="submission" date="2022-07" db="EMBL/GenBank/DDBJ databases">
        <title>Phylogenomic reconstructions and comparative analyses of Kickxellomycotina fungi.</title>
        <authorList>
            <person name="Reynolds N.K."/>
            <person name="Stajich J.E."/>
            <person name="Barry K."/>
            <person name="Grigoriev I.V."/>
            <person name="Crous P."/>
            <person name="Smith M.E."/>
        </authorList>
    </citation>
    <scope>NUCLEOTIDE SEQUENCE</scope>
    <source>
        <strain evidence="6">NRRL 1566</strain>
    </source>
</reference>
<feature type="region of interest" description="Disordered" evidence="5">
    <location>
        <begin position="51"/>
        <end position="81"/>
    </location>
</feature>
<dbReference type="InterPro" id="IPR007783">
    <property type="entry name" value="eIF3d"/>
</dbReference>
<dbReference type="Pfam" id="PF05091">
    <property type="entry name" value="eIF-3_zeta"/>
    <property type="match status" value="1"/>
</dbReference>
<dbReference type="Proteomes" id="UP001139887">
    <property type="component" value="Unassembled WGS sequence"/>
</dbReference>
<dbReference type="PANTHER" id="PTHR12399">
    <property type="entry name" value="EUKARYOTIC TRANSLATION INITIATION FACTOR 3 SUBUNIT 7"/>
    <property type="match status" value="1"/>
</dbReference>
<keyword evidence="3" id="KW-0694">RNA-binding</keyword>
<evidence type="ECO:0000256" key="1">
    <source>
        <dbReference type="ARBA" id="ARBA00022490"/>
    </source>
</evidence>
<keyword evidence="7" id="KW-1185">Reference proteome</keyword>
<evidence type="ECO:0008006" key="8">
    <source>
        <dbReference type="Google" id="ProtNLM"/>
    </source>
</evidence>
<keyword evidence="1" id="KW-0963">Cytoplasm</keyword>
<dbReference type="PANTHER" id="PTHR12399:SF0">
    <property type="entry name" value="EUKARYOTIC TRANSLATION INITIATION FACTOR 3 SUBUNIT D"/>
    <property type="match status" value="1"/>
</dbReference>
<proteinExistence type="predicted"/>
<accession>A0A9W8IFB1</accession>
<dbReference type="GO" id="GO:0003723">
    <property type="term" value="F:RNA binding"/>
    <property type="evidence" value="ECO:0007669"/>
    <property type="project" value="UniProtKB-KW"/>
</dbReference>
<dbReference type="EMBL" id="JANBUW010000020">
    <property type="protein sequence ID" value="KAJ2850953.1"/>
    <property type="molecule type" value="Genomic_DNA"/>
</dbReference>
<evidence type="ECO:0000313" key="7">
    <source>
        <dbReference type="Proteomes" id="UP001139887"/>
    </source>
</evidence>
<feature type="region of interest" description="Disordered" evidence="5">
    <location>
        <begin position="111"/>
        <end position="151"/>
    </location>
</feature>
<keyword evidence="2" id="KW-0396">Initiation factor</keyword>
<dbReference type="PIRSF" id="PIRSF016281">
    <property type="entry name" value="EIF-3_zeta"/>
    <property type="match status" value="1"/>
</dbReference>
<dbReference type="OrthoDB" id="16538at2759"/>
<name>A0A9W8IFB1_9FUNG</name>
<keyword evidence="4" id="KW-0648">Protein biosynthesis</keyword>
<sequence length="580" mass="63913">MSDLPSFSLPEIFDNPKGWGPSSAQPPAAAFKDIPYVLYSKGDKVNRAANWINPQEQRDQRDGRNRGRYGRDFGQQTYGSNSSSAFVYQADEDESSFSLVDSRSTGAKQMAIRAVSRADTRGRGGGRGGRGMGMQRLGRGGARGGSVNAAQRKRYRWRDAERGQHHRYASVKPGEDWELVQDIEFSRMSGLSFLARDAGDLGRYGRAGIYDHSYDRTSTKLEKPLRNSGAVRYNVTASDDPVLQKVSEEQKDVHVFATDTVLATLMAATVSSSAWDVVVNRVGDKLFLDKRDGGPLDFPSVNENAANPPADSSDKEGSMNLAPMLAMEARDINRNYIRQVTSKGSVDYQPNLFNANNEEGDSVDDSAYRYRLLDFSARKLVSESDSDSDAEEEVIGDRCLVAVRTEISGLLPSGTNNEPKQLFIRALTQHDITAAGAGDALDWRQKLDSQRGAVIATEMKNNSSKLARWAFQALLADADQMRIGFVSRVSPRDRTRHGVLGHQTYNPSDFVGQLGLNEFNAWGILKAIIDLCLKLDEGKYVIMRDPNKPLIMLYKVPQSAFDDDNDDKTDAAMSVAGGEA</sequence>